<dbReference type="Proteomes" id="UP000663852">
    <property type="component" value="Unassembled WGS sequence"/>
</dbReference>
<evidence type="ECO:0000313" key="2">
    <source>
        <dbReference type="EMBL" id="CAF0945398.1"/>
    </source>
</evidence>
<dbReference type="EMBL" id="CAJNOJ010000179">
    <property type="protein sequence ID" value="CAF1250225.1"/>
    <property type="molecule type" value="Genomic_DNA"/>
</dbReference>
<protein>
    <recommendedName>
        <fullName evidence="6">MARVEL domain-containing protein</fullName>
    </recommendedName>
</protein>
<dbReference type="OrthoDB" id="10061321at2759"/>
<evidence type="ECO:0000313" key="4">
    <source>
        <dbReference type="Proteomes" id="UP000663828"/>
    </source>
</evidence>
<feature type="transmembrane region" description="Helical" evidence="1">
    <location>
        <begin position="42"/>
        <end position="61"/>
    </location>
</feature>
<evidence type="ECO:0000313" key="3">
    <source>
        <dbReference type="EMBL" id="CAF1250225.1"/>
    </source>
</evidence>
<keyword evidence="1" id="KW-0472">Membrane</keyword>
<comment type="caution">
    <text evidence="3">The sequence shown here is derived from an EMBL/GenBank/DDBJ whole genome shotgun (WGS) entry which is preliminary data.</text>
</comment>
<dbReference type="Proteomes" id="UP000663828">
    <property type="component" value="Unassembled WGS sequence"/>
</dbReference>
<keyword evidence="1" id="KW-0812">Transmembrane</keyword>
<reference evidence="3" key="1">
    <citation type="submission" date="2021-02" db="EMBL/GenBank/DDBJ databases">
        <authorList>
            <person name="Nowell W R."/>
        </authorList>
    </citation>
    <scope>NUCLEOTIDE SEQUENCE</scope>
</reference>
<evidence type="ECO:0000313" key="5">
    <source>
        <dbReference type="Proteomes" id="UP000663852"/>
    </source>
</evidence>
<dbReference type="AlphaFoldDB" id="A0A814ZYL0"/>
<keyword evidence="4" id="KW-1185">Reference proteome</keyword>
<proteinExistence type="predicted"/>
<organism evidence="3 5">
    <name type="scientific">Adineta ricciae</name>
    <name type="common">Rotifer</name>
    <dbReference type="NCBI Taxonomy" id="249248"/>
    <lineage>
        <taxon>Eukaryota</taxon>
        <taxon>Metazoa</taxon>
        <taxon>Spiralia</taxon>
        <taxon>Gnathifera</taxon>
        <taxon>Rotifera</taxon>
        <taxon>Eurotatoria</taxon>
        <taxon>Bdelloidea</taxon>
        <taxon>Adinetida</taxon>
        <taxon>Adinetidae</taxon>
        <taxon>Adineta</taxon>
    </lineage>
</organism>
<gene>
    <name evidence="3" type="ORF">EDS130_LOCUS27932</name>
    <name evidence="2" type="ORF">XAT740_LOCUS10357</name>
</gene>
<feature type="transmembrane region" description="Helical" evidence="1">
    <location>
        <begin position="88"/>
        <end position="109"/>
    </location>
</feature>
<sequence length="195" mass="21177">MPSTSTQNSTADAPTYASNDPNKLRNTKCVPGPGFIKTLFGLLNLIIIISCICILITAGVASKADCELADLLSFQSPVQVSAVHTRNAIIVFTVFGLLLILIDSILYITKLIFRLSTKFDFAFSIVMIIFGGIYFILACCAAAWEKKLEDTVGVVSTVKNKGAPAAASFFLFVTTGFVLTNYILRLVRPEISHEE</sequence>
<name>A0A814ZYL0_ADIRI</name>
<accession>A0A814ZYL0</accession>
<evidence type="ECO:0000256" key="1">
    <source>
        <dbReference type="SAM" id="Phobius"/>
    </source>
</evidence>
<feature type="transmembrane region" description="Helical" evidence="1">
    <location>
        <begin position="121"/>
        <end position="144"/>
    </location>
</feature>
<evidence type="ECO:0008006" key="6">
    <source>
        <dbReference type="Google" id="ProtNLM"/>
    </source>
</evidence>
<dbReference type="EMBL" id="CAJNOR010000551">
    <property type="protein sequence ID" value="CAF0945398.1"/>
    <property type="molecule type" value="Genomic_DNA"/>
</dbReference>
<keyword evidence="1" id="KW-1133">Transmembrane helix</keyword>
<feature type="transmembrane region" description="Helical" evidence="1">
    <location>
        <begin position="164"/>
        <end position="184"/>
    </location>
</feature>